<dbReference type="STRING" id="1166340.SAMN05192583_0588"/>
<evidence type="ECO:0000313" key="2">
    <source>
        <dbReference type="Proteomes" id="UP000199206"/>
    </source>
</evidence>
<organism evidence="1 2">
    <name type="scientific">Sphingomonas gellani</name>
    <dbReference type="NCBI Taxonomy" id="1166340"/>
    <lineage>
        <taxon>Bacteria</taxon>
        <taxon>Pseudomonadati</taxon>
        <taxon>Pseudomonadota</taxon>
        <taxon>Alphaproteobacteria</taxon>
        <taxon>Sphingomonadales</taxon>
        <taxon>Sphingomonadaceae</taxon>
        <taxon>Sphingomonas</taxon>
    </lineage>
</organism>
<dbReference type="RefSeq" id="WP_093663925.1">
    <property type="nucleotide sequence ID" value="NZ_FOCF01000001.1"/>
</dbReference>
<dbReference type="EMBL" id="FOCF01000001">
    <property type="protein sequence ID" value="SEM54900.1"/>
    <property type="molecule type" value="Genomic_DNA"/>
</dbReference>
<evidence type="ECO:0000313" key="1">
    <source>
        <dbReference type="EMBL" id="SEM54900.1"/>
    </source>
</evidence>
<keyword evidence="2" id="KW-1185">Reference proteome</keyword>
<accession>A0A1H7Z8Y6</accession>
<name>A0A1H7Z8Y6_9SPHN</name>
<dbReference type="AlphaFoldDB" id="A0A1H7Z8Y6"/>
<protein>
    <submittedName>
        <fullName evidence="1">Uncharacterized protein</fullName>
    </submittedName>
</protein>
<dbReference type="Proteomes" id="UP000199206">
    <property type="component" value="Unassembled WGS sequence"/>
</dbReference>
<sequence>MIPRNVLPKRSGPDEATFATLFVAGLARVAAKLGKGALADRMGRTTRSLDNILGGGSTSGKAMFDALLADETALDEVLASYGFRLCPLHSEAANDLTVAAGVIDAMGELVRSRSDGHRDHNETLAVATLLRPHLPAMQAIVREADELRGAA</sequence>
<gene>
    <name evidence="1" type="ORF">SAMN05192583_0588</name>
</gene>
<proteinExistence type="predicted"/>
<dbReference type="OrthoDB" id="7574003at2"/>
<reference evidence="2" key="1">
    <citation type="submission" date="2016-10" db="EMBL/GenBank/DDBJ databases">
        <authorList>
            <person name="Varghese N."/>
            <person name="Submissions S."/>
        </authorList>
    </citation>
    <scope>NUCLEOTIDE SEQUENCE [LARGE SCALE GENOMIC DNA]</scope>
    <source>
        <strain evidence="2">S6-262</strain>
    </source>
</reference>